<organism evidence="6 7">
    <name type="scientific">Meganyctiphanes norvegica</name>
    <name type="common">Northern krill</name>
    <name type="synonym">Thysanopoda norvegica</name>
    <dbReference type="NCBI Taxonomy" id="48144"/>
    <lineage>
        <taxon>Eukaryota</taxon>
        <taxon>Metazoa</taxon>
        <taxon>Ecdysozoa</taxon>
        <taxon>Arthropoda</taxon>
        <taxon>Crustacea</taxon>
        <taxon>Multicrustacea</taxon>
        <taxon>Malacostraca</taxon>
        <taxon>Eumalacostraca</taxon>
        <taxon>Eucarida</taxon>
        <taxon>Euphausiacea</taxon>
        <taxon>Euphausiidae</taxon>
        <taxon>Meganyctiphanes</taxon>
    </lineage>
</organism>
<dbReference type="PANTHER" id="PTHR22791">
    <property type="entry name" value="RING-TYPE DOMAIN-CONTAINING PROTEIN"/>
    <property type="match status" value="1"/>
</dbReference>
<gene>
    <name evidence="6" type="ORF">MNOR_LOCUS25426</name>
</gene>
<dbReference type="SUPFAM" id="SSF57850">
    <property type="entry name" value="RING/U-box"/>
    <property type="match status" value="1"/>
</dbReference>
<evidence type="ECO:0000259" key="5">
    <source>
        <dbReference type="PROSITE" id="PS50089"/>
    </source>
</evidence>
<dbReference type="GO" id="GO:0008270">
    <property type="term" value="F:zinc ion binding"/>
    <property type="evidence" value="ECO:0007669"/>
    <property type="project" value="UniProtKB-KW"/>
</dbReference>
<proteinExistence type="predicted"/>
<keyword evidence="2 4" id="KW-0863">Zinc-finger</keyword>
<keyword evidence="3" id="KW-0862">Zinc</keyword>
<dbReference type="Gene3D" id="3.30.40.10">
    <property type="entry name" value="Zinc/RING finger domain, C3HC4 (zinc finger)"/>
    <property type="match status" value="1"/>
</dbReference>
<comment type="caution">
    <text evidence="6">The sequence shown here is derived from an EMBL/GenBank/DDBJ whole genome shotgun (WGS) entry which is preliminary data.</text>
</comment>
<dbReference type="Proteomes" id="UP001497623">
    <property type="component" value="Unassembled WGS sequence"/>
</dbReference>
<sequence length="180" mass="19391">MSGGTSCIVCFEQFQESRGTAPVMLSCGHSFCRECLSIMSSPINCPICRSPHTGPHPAQLPTNYGLLGLTNYIVGKLRDGLHGTMSLSSSPVATPYGTPSENTPLLACQSQPVTATTLPEHLMDQGPIVSEMDLLYNMDIYPVNPVSLVPSYPVSLMPSGVRQLASVRQRPEQDLTQNIL</sequence>
<feature type="domain" description="RING-type" evidence="5">
    <location>
        <begin position="7"/>
        <end position="49"/>
    </location>
</feature>
<accession>A0AAV2RKB8</accession>
<dbReference type="InterPro" id="IPR051435">
    <property type="entry name" value="RING_finger_E3_ubiq-ligases"/>
</dbReference>
<evidence type="ECO:0000256" key="2">
    <source>
        <dbReference type="ARBA" id="ARBA00022771"/>
    </source>
</evidence>
<dbReference type="InterPro" id="IPR013083">
    <property type="entry name" value="Znf_RING/FYVE/PHD"/>
</dbReference>
<evidence type="ECO:0000256" key="3">
    <source>
        <dbReference type="ARBA" id="ARBA00022833"/>
    </source>
</evidence>
<dbReference type="GO" id="GO:0016567">
    <property type="term" value="P:protein ubiquitination"/>
    <property type="evidence" value="ECO:0007669"/>
    <property type="project" value="TreeGrafter"/>
</dbReference>
<dbReference type="InterPro" id="IPR001841">
    <property type="entry name" value="Znf_RING"/>
</dbReference>
<evidence type="ECO:0000313" key="7">
    <source>
        <dbReference type="Proteomes" id="UP001497623"/>
    </source>
</evidence>
<dbReference type="PROSITE" id="PS50089">
    <property type="entry name" value="ZF_RING_2"/>
    <property type="match status" value="1"/>
</dbReference>
<dbReference type="InterPro" id="IPR017907">
    <property type="entry name" value="Znf_RING_CS"/>
</dbReference>
<keyword evidence="7" id="KW-1185">Reference proteome</keyword>
<dbReference type="CDD" id="cd16564">
    <property type="entry name" value="RING-HC_RNF222"/>
    <property type="match status" value="1"/>
</dbReference>
<keyword evidence="1" id="KW-0479">Metal-binding</keyword>
<dbReference type="AlphaFoldDB" id="A0AAV2RKB8"/>
<dbReference type="GO" id="GO:0061630">
    <property type="term" value="F:ubiquitin protein ligase activity"/>
    <property type="evidence" value="ECO:0007669"/>
    <property type="project" value="TreeGrafter"/>
</dbReference>
<name>A0AAV2RKB8_MEGNR</name>
<dbReference type="EMBL" id="CAXKWB010024260">
    <property type="protein sequence ID" value="CAL4126161.1"/>
    <property type="molecule type" value="Genomic_DNA"/>
</dbReference>
<evidence type="ECO:0000256" key="1">
    <source>
        <dbReference type="ARBA" id="ARBA00022723"/>
    </source>
</evidence>
<dbReference type="PROSITE" id="PS00518">
    <property type="entry name" value="ZF_RING_1"/>
    <property type="match status" value="1"/>
</dbReference>
<feature type="non-terminal residue" evidence="6">
    <location>
        <position position="180"/>
    </location>
</feature>
<dbReference type="PANTHER" id="PTHR22791:SF6">
    <property type="entry name" value="RING-TYPE DOMAIN-CONTAINING PROTEIN"/>
    <property type="match status" value="1"/>
</dbReference>
<dbReference type="Pfam" id="PF14634">
    <property type="entry name" value="zf-RING_5"/>
    <property type="match status" value="1"/>
</dbReference>
<dbReference type="SMART" id="SM00184">
    <property type="entry name" value="RING"/>
    <property type="match status" value="1"/>
</dbReference>
<reference evidence="6 7" key="1">
    <citation type="submission" date="2024-05" db="EMBL/GenBank/DDBJ databases">
        <authorList>
            <person name="Wallberg A."/>
        </authorList>
    </citation>
    <scope>NUCLEOTIDE SEQUENCE [LARGE SCALE GENOMIC DNA]</scope>
</reference>
<evidence type="ECO:0000256" key="4">
    <source>
        <dbReference type="PROSITE-ProRule" id="PRU00175"/>
    </source>
</evidence>
<protein>
    <recommendedName>
        <fullName evidence="5">RING-type domain-containing protein</fullName>
    </recommendedName>
</protein>
<evidence type="ECO:0000313" key="6">
    <source>
        <dbReference type="EMBL" id="CAL4126161.1"/>
    </source>
</evidence>